<proteinExistence type="predicted"/>
<dbReference type="OrthoDB" id="10253254at2759"/>
<dbReference type="GO" id="GO:0003724">
    <property type="term" value="F:RNA helicase activity"/>
    <property type="evidence" value="ECO:0007669"/>
    <property type="project" value="UniProtKB-EC"/>
</dbReference>
<dbReference type="InterPro" id="IPR014001">
    <property type="entry name" value="Helicase_ATP-bd"/>
</dbReference>
<keyword evidence="4" id="KW-1185">Reference proteome</keyword>
<dbReference type="GO" id="GO:0003723">
    <property type="term" value="F:RNA binding"/>
    <property type="evidence" value="ECO:0007669"/>
    <property type="project" value="TreeGrafter"/>
</dbReference>
<dbReference type="Proteomes" id="UP000765509">
    <property type="component" value="Unassembled WGS sequence"/>
</dbReference>
<sequence length="224" mass="24946">MDEGYNSYMIREDYITEQGCLVKKKKHDALYKQYAESKQPANEFVTDVDRYEPIQTQNATTQFGAMDGQAEVEDYEYVLDEGATIAFLMDQDSRIGGTLRTKNAALMAQIDAAQCQGFLHFALICWLSLKAVAEYQVLIVVAETGSGKTTQLPQYLHEAGKIGCTQPQRVAARVADEMSVKVGDAIGYSIQFEDCTSPKTVIKYMTNGMLLREFMTKPDLSGIS</sequence>
<feature type="domain" description="Helicase ATP-binding" evidence="2">
    <location>
        <begin position="129"/>
        <end position="224"/>
    </location>
</feature>
<dbReference type="EMBL" id="AVOT02001654">
    <property type="protein sequence ID" value="MBW0467711.1"/>
    <property type="molecule type" value="Genomic_DNA"/>
</dbReference>
<accession>A0A9Q3GHL3</accession>
<dbReference type="InterPro" id="IPR027417">
    <property type="entry name" value="P-loop_NTPase"/>
</dbReference>
<dbReference type="PROSITE" id="PS51192">
    <property type="entry name" value="HELICASE_ATP_BIND_1"/>
    <property type="match status" value="1"/>
</dbReference>
<evidence type="ECO:0000313" key="4">
    <source>
        <dbReference type="Proteomes" id="UP000765509"/>
    </source>
</evidence>
<evidence type="ECO:0000256" key="1">
    <source>
        <dbReference type="ARBA" id="ARBA00047984"/>
    </source>
</evidence>
<dbReference type="Gene3D" id="3.40.50.300">
    <property type="entry name" value="P-loop containing nucleotide triphosphate hydrolases"/>
    <property type="match status" value="1"/>
</dbReference>
<evidence type="ECO:0000313" key="3">
    <source>
        <dbReference type="EMBL" id="MBW0467711.1"/>
    </source>
</evidence>
<evidence type="ECO:0000259" key="2">
    <source>
        <dbReference type="PROSITE" id="PS51192"/>
    </source>
</evidence>
<dbReference type="PANTHER" id="PTHR18934:SF83">
    <property type="entry name" value="PRE-MRNA-SPLICING FACTOR ATP-DEPENDENT RNA HELICASE DHX16"/>
    <property type="match status" value="1"/>
</dbReference>
<organism evidence="3 4">
    <name type="scientific">Austropuccinia psidii MF-1</name>
    <dbReference type="NCBI Taxonomy" id="1389203"/>
    <lineage>
        <taxon>Eukaryota</taxon>
        <taxon>Fungi</taxon>
        <taxon>Dikarya</taxon>
        <taxon>Basidiomycota</taxon>
        <taxon>Pucciniomycotina</taxon>
        <taxon>Pucciniomycetes</taxon>
        <taxon>Pucciniales</taxon>
        <taxon>Sphaerophragmiaceae</taxon>
        <taxon>Austropuccinia</taxon>
    </lineage>
</organism>
<comment type="catalytic activity">
    <reaction evidence="1">
        <text>ATP + H2O = ADP + phosphate + H(+)</text>
        <dbReference type="Rhea" id="RHEA:13065"/>
        <dbReference type="ChEBI" id="CHEBI:15377"/>
        <dbReference type="ChEBI" id="CHEBI:15378"/>
        <dbReference type="ChEBI" id="CHEBI:30616"/>
        <dbReference type="ChEBI" id="CHEBI:43474"/>
        <dbReference type="ChEBI" id="CHEBI:456216"/>
        <dbReference type="EC" id="3.6.4.13"/>
    </reaction>
</comment>
<dbReference type="AlphaFoldDB" id="A0A9Q3GHL3"/>
<gene>
    <name evidence="3" type="ORF">O181_007426</name>
</gene>
<protein>
    <recommendedName>
        <fullName evidence="2">Helicase ATP-binding domain-containing protein</fullName>
    </recommendedName>
</protein>
<dbReference type="PANTHER" id="PTHR18934">
    <property type="entry name" value="ATP-DEPENDENT RNA HELICASE"/>
    <property type="match status" value="1"/>
</dbReference>
<name>A0A9Q3GHL3_9BASI</name>
<comment type="caution">
    <text evidence="3">The sequence shown here is derived from an EMBL/GenBank/DDBJ whole genome shotgun (WGS) entry which is preliminary data.</text>
</comment>
<dbReference type="GO" id="GO:0071013">
    <property type="term" value="C:catalytic step 2 spliceosome"/>
    <property type="evidence" value="ECO:0007669"/>
    <property type="project" value="TreeGrafter"/>
</dbReference>
<dbReference type="SUPFAM" id="SSF52540">
    <property type="entry name" value="P-loop containing nucleoside triphosphate hydrolases"/>
    <property type="match status" value="1"/>
</dbReference>
<reference evidence="3" key="1">
    <citation type="submission" date="2021-03" db="EMBL/GenBank/DDBJ databases">
        <title>Draft genome sequence of rust myrtle Austropuccinia psidii MF-1, a brazilian biotype.</title>
        <authorList>
            <person name="Quecine M.C."/>
            <person name="Pachon D.M.R."/>
            <person name="Bonatelli M.L."/>
            <person name="Correr F.H."/>
            <person name="Franceschini L.M."/>
            <person name="Leite T.F."/>
            <person name="Margarido G.R.A."/>
            <person name="Almeida C.A."/>
            <person name="Ferrarezi J.A."/>
            <person name="Labate C.A."/>
        </authorList>
    </citation>
    <scope>NUCLEOTIDE SEQUENCE</scope>
    <source>
        <strain evidence="3">MF-1</strain>
    </source>
</reference>